<dbReference type="InterPro" id="IPR012338">
    <property type="entry name" value="Beta-lactam/transpept-like"/>
</dbReference>
<proteinExistence type="predicted"/>
<accession>A0A850RDS8</accession>
<gene>
    <name evidence="2" type="ORF">HW932_08915</name>
</gene>
<dbReference type="InterPro" id="IPR001466">
    <property type="entry name" value="Beta-lactam-related"/>
</dbReference>
<dbReference type="Proteomes" id="UP000592294">
    <property type="component" value="Unassembled WGS sequence"/>
</dbReference>
<organism evidence="2 3">
    <name type="scientific">Allochromatium humboldtianum</name>
    <dbReference type="NCBI Taxonomy" id="504901"/>
    <lineage>
        <taxon>Bacteria</taxon>
        <taxon>Pseudomonadati</taxon>
        <taxon>Pseudomonadota</taxon>
        <taxon>Gammaproteobacteria</taxon>
        <taxon>Chromatiales</taxon>
        <taxon>Chromatiaceae</taxon>
        <taxon>Allochromatium</taxon>
    </lineage>
</organism>
<dbReference type="AlphaFoldDB" id="A0A850RDS8"/>
<evidence type="ECO:0000259" key="1">
    <source>
        <dbReference type="Pfam" id="PF00144"/>
    </source>
</evidence>
<comment type="caution">
    <text evidence="2">The sequence shown here is derived from an EMBL/GenBank/DDBJ whole genome shotgun (WGS) entry which is preliminary data.</text>
</comment>
<evidence type="ECO:0000313" key="2">
    <source>
        <dbReference type="EMBL" id="NVZ09382.1"/>
    </source>
</evidence>
<keyword evidence="3" id="KW-1185">Reference proteome</keyword>
<name>A0A850RDS8_9GAMM</name>
<dbReference type="Pfam" id="PF00144">
    <property type="entry name" value="Beta-lactamase"/>
    <property type="match status" value="1"/>
</dbReference>
<dbReference type="PANTHER" id="PTHR46825">
    <property type="entry name" value="D-ALANYL-D-ALANINE-CARBOXYPEPTIDASE/ENDOPEPTIDASE AMPH"/>
    <property type="match status" value="1"/>
</dbReference>
<sequence length="511" mass="53502">MIEAIAPERGFGIAIRILAPAAQREGIMIANGRSIPASHRIRQTVPIEATESGGPSALIGLPLVRDHRPSFCRESRGSIIQGGRHHEHQGVSSMRIAILILVTAASALSITGFARAESACHATLDPQDDSASVERQRIDAAMPSLLTRYQVPGAAVALVRDGAPDFSRGYGWAIPPQENGTPGVAVDAASTLLQAASISKPVAALTVLSLVHQGRVALDRPIMPQVRESAGAWQLPASDFDSNAVTVARVLSHTAGLSVPGYGGFPPGTPAQSLLDSLKAAADADDTPLEVVMPPGQAFRYSGGGYSLLELLIHDQAGEPFADAAAHRIFNPLGMTRSHFPAAPASSPPLAASFDDQGRPAPARHFTALAAAGLQTTADDLARLLAVLMPGPCGEEPGRGLLPPELIQRLLTPMPQSDNDLGLEGSRYGLGMALTLLDSGRQLAYHPGDNLPNWHNLIAAIPERRAGLVVMTNAAGGQALRDHLLCIWLDALGESHPALNASDDCATTEVE</sequence>
<dbReference type="RefSeq" id="WP_176976145.1">
    <property type="nucleotide sequence ID" value="NZ_JABZEO010000005.1"/>
</dbReference>
<feature type="domain" description="Beta-lactamase-related" evidence="1">
    <location>
        <begin position="139"/>
        <end position="478"/>
    </location>
</feature>
<reference evidence="2 3" key="1">
    <citation type="submission" date="2020-06" db="EMBL/GenBank/DDBJ databases">
        <title>Whole-genome sequence of Allochromatium humboldtianum DSM 21881, type strain.</title>
        <authorList>
            <person name="Kyndt J.A."/>
            <person name="Meyer T.E."/>
        </authorList>
    </citation>
    <scope>NUCLEOTIDE SEQUENCE [LARGE SCALE GENOMIC DNA]</scope>
    <source>
        <strain evidence="2 3">DSM 21881</strain>
    </source>
</reference>
<dbReference type="Gene3D" id="3.40.710.10">
    <property type="entry name" value="DD-peptidase/beta-lactamase superfamily"/>
    <property type="match status" value="1"/>
</dbReference>
<dbReference type="PANTHER" id="PTHR46825:SF12">
    <property type="entry name" value="PENICILLIN-BINDING PROTEIN 4"/>
    <property type="match status" value="1"/>
</dbReference>
<evidence type="ECO:0000313" key="3">
    <source>
        <dbReference type="Proteomes" id="UP000592294"/>
    </source>
</evidence>
<dbReference type="InterPro" id="IPR050491">
    <property type="entry name" value="AmpC-like"/>
</dbReference>
<dbReference type="EMBL" id="JABZEO010000005">
    <property type="protein sequence ID" value="NVZ09382.1"/>
    <property type="molecule type" value="Genomic_DNA"/>
</dbReference>
<protein>
    <submittedName>
        <fullName evidence="2">Beta-lactamase family protein</fullName>
    </submittedName>
</protein>
<dbReference type="SUPFAM" id="SSF56601">
    <property type="entry name" value="beta-lactamase/transpeptidase-like"/>
    <property type="match status" value="1"/>
</dbReference>